<dbReference type="InterPro" id="IPR001471">
    <property type="entry name" value="AP2/ERF_dom"/>
</dbReference>
<dbReference type="EMBL" id="JAAWWB010000006">
    <property type="protein sequence ID" value="KAG6781258.1"/>
    <property type="molecule type" value="Genomic_DNA"/>
</dbReference>
<dbReference type="GO" id="GO:0003700">
    <property type="term" value="F:DNA-binding transcription factor activity"/>
    <property type="evidence" value="ECO:0007669"/>
    <property type="project" value="InterPro"/>
</dbReference>
<accession>A0A8X8A1G8</accession>
<keyword evidence="4" id="KW-0804">Transcription</keyword>
<evidence type="ECO:0000256" key="1">
    <source>
        <dbReference type="ARBA" id="ARBA00004123"/>
    </source>
</evidence>
<dbReference type="OrthoDB" id="1647183at2759"/>
<reference evidence="8" key="1">
    <citation type="journal article" date="2020" name="bioRxiv">
        <title>Hybrid origin of Populus tomentosa Carr. identified through genome sequencing and phylogenomic analysis.</title>
        <authorList>
            <person name="An X."/>
            <person name="Gao K."/>
            <person name="Chen Z."/>
            <person name="Li J."/>
            <person name="Yang X."/>
            <person name="Yang X."/>
            <person name="Zhou J."/>
            <person name="Guo T."/>
            <person name="Zhao T."/>
            <person name="Huang S."/>
            <person name="Miao D."/>
            <person name="Khan W.U."/>
            <person name="Rao P."/>
            <person name="Ye M."/>
            <person name="Lei B."/>
            <person name="Liao W."/>
            <person name="Wang J."/>
            <person name="Ji L."/>
            <person name="Li Y."/>
            <person name="Guo B."/>
            <person name="Mustafa N.S."/>
            <person name="Li S."/>
            <person name="Yun Q."/>
            <person name="Keller S.R."/>
            <person name="Mao J."/>
            <person name="Zhang R."/>
            <person name="Strauss S.H."/>
        </authorList>
    </citation>
    <scope>NUCLEOTIDE SEQUENCE</scope>
    <source>
        <strain evidence="8">GM15</strain>
        <tissue evidence="8">Leaf</tissue>
    </source>
</reference>
<evidence type="ECO:0000256" key="5">
    <source>
        <dbReference type="ARBA" id="ARBA00023242"/>
    </source>
</evidence>
<evidence type="ECO:0000313" key="8">
    <source>
        <dbReference type="EMBL" id="KAG6781258.1"/>
    </source>
</evidence>
<evidence type="ECO:0000256" key="4">
    <source>
        <dbReference type="ARBA" id="ARBA00023163"/>
    </source>
</evidence>
<dbReference type="PROSITE" id="PS51032">
    <property type="entry name" value="AP2_ERF"/>
    <property type="match status" value="1"/>
</dbReference>
<dbReference type="GO" id="GO:0005634">
    <property type="term" value="C:nucleus"/>
    <property type="evidence" value="ECO:0007669"/>
    <property type="project" value="UniProtKB-SubCell"/>
</dbReference>
<dbReference type="Pfam" id="PF00847">
    <property type="entry name" value="AP2"/>
    <property type="match status" value="1"/>
</dbReference>
<sequence>MNDVTSLCEFSTLSHHRQHRSPSFSSLISCLTETWGDLPLKVDDSEDMVIYNSLRDAVRFGWSPLDLTSPTATTATATITRATSVVKAEPGYELEPEAEPMKLVQEAGLNEAAVSKKVVAKARHYRGVRQRPWGKFAAEIRDPAKNGARVWLGTYETAEEAGLAYDRAAYRMRGSKALLNFPHKIGSNEPDPVRVTTKRREPETGLPAVDCGSAKTRRILVANGDELERERGSNVFQVAHHIMPLGEQLLVGWTEGPAHFTLAKANNSNKTYQGKKEGEAGLLGLRESPVVVLVSGGRSRWNTLHYCCREMELLSVSMKVELVGGEEDCLGCLEGGDERFIGHGLLFVGAAIAEEFVGGDMDMISIKARGRKGGMVAVVTGKGMKGCCWMKRRESSMVPKPKESQSLILLHFFSTIDLHQGHYFSALWSG</sequence>
<dbReference type="AlphaFoldDB" id="A0A8X8A1G8"/>
<dbReference type="GO" id="GO:0009873">
    <property type="term" value="P:ethylene-activated signaling pathway"/>
    <property type="evidence" value="ECO:0007669"/>
    <property type="project" value="InterPro"/>
</dbReference>
<comment type="caution">
    <text evidence="8">The sequence shown here is derived from an EMBL/GenBank/DDBJ whole genome shotgun (WGS) entry which is preliminary data.</text>
</comment>
<feature type="region of interest" description="Disordered" evidence="6">
    <location>
        <begin position="183"/>
        <end position="207"/>
    </location>
</feature>
<name>A0A8X8A1G8_POPTO</name>
<dbReference type="GO" id="GO:0003677">
    <property type="term" value="F:DNA binding"/>
    <property type="evidence" value="ECO:0007669"/>
    <property type="project" value="UniProtKB-KW"/>
</dbReference>
<evidence type="ECO:0000313" key="9">
    <source>
        <dbReference type="Proteomes" id="UP000886885"/>
    </source>
</evidence>
<evidence type="ECO:0000256" key="2">
    <source>
        <dbReference type="ARBA" id="ARBA00023015"/>
    </source>
</evidence>
<protein>
    <recommendedName>
        <fullName evidence="7">AP2/ERF domain-containing protein</fullName>
    </recommendedName>
</protein>
<dbReference type="FunFam" id="3.30.730.10:FF:000001">
    <property type="entry name" value="Ethylene-responsive transcription factor 2"/>
    <property type="match status" value="1"/>
</dbReference>
<evidence type="ECO:0000256" key="6">
    <source>
        <dbReference type="SAM" id="MobiDB-lite"/>
    </source>
</evidence>
<feature type="domain" description="AP2/ERF" evidence="7">
    <location>
        <begin position="124"/>
        <end position="182"/>
    </location>
</feature>
<dbReference type="SMART" id="SM00380">
    <property type="entry name" value="AP2"/>
    <property type="match status" value="1"/>
</dbReference>
<dbReference type="InterPro" id="IPR044808">
    <property type="entry name" value="ERF_plant"/>
</dbReference>
<dbReference type="CDD" id="cd00018">
    <property type="entry name" value="AP2"/>
    <property type="match status" value="1"/>
</dbReference>
<keyword evidence="5" id="KW-0539">Nucleus</keyword>
<keyword evidence="9" id="KW-1185">Reference proteome</keyword>
<dbReference type="PANTHER" id="PTHR31190">
    <property type="entry name" value="DNA-BINDING DOMAIN"/>
    <property type="match status" value="1"/>
</dbReference>
<evidence type="ECO:0000259" key="7">
    <source>
        <dbReference type="PROSITE" id="PS51032"/>
    </source>
</evidence>
<organism evidence="8 9">
    <name type="scientific">Populus tomentosa</name>
    <name type="common">Chinese white poplar</name>
    <dbReference type="NCBI Taxonomy" id="118781"/>
    <lineage>
        <taxon>Eukaryota</taxon>
        <taxon>Viridiplantae</taxon>
        <taxon>Streptophyta</taxon>
        <taxon>Embryophyta</taxon>
        <taxon>Tracheophyta</taxon>
        <taxon>Spermatophyta</taxon>
        <taxon>Magnoliopsida</taxon>
        <taxon>eudicotyledons</taxon>
        <taxon>Gunneridae</taxon>
        <taxon>Pentapetalae</taxon>
        <taxon>rosids</taxon>
        <taxon>fabids</taxon>
        <taxon>Malpighiales</taxon>
        <taxon>Salicaceae</taxon>
        <taxon>Saliceae</taxon>
        <taxon>Populus</taxon>
    </lineage>
</organism>
<comment type="subcellular location">
    <subcellularLocation>
        <location evidence="1">Nucleus</location>
    </subcellularLocation>
</comment>
<keyword evidence="3" id="KW-0238">DNA-binding</keyword>
<evidence type="ECO:0000256" key="3">
    <source>
        <dbReference type="ARBA" id="ARBA00023125"/>
    </source>
</evidence>
<keyword evidence="2" id="KW-0805">Transcription regulation</keyword>
<proteinExistence type="predicted"/>
<gene>
    <name evidence="8" type="ORF">POTOM_014149</name>
</gene>
<dbReference type="PANTHER" id="PTHR31190:SF476">
    <property type="entry name" value="ETHYLENE-RESPONSIVE TRANSCRIPTION FACTOR 1"/>
    <property type="match status" value="1"/>
</dbReference>
<dbReference type="Proteomes" id="UP000886885">
    <property type="component" value="Chromosome 3D"/>
</dbReference>